<evidence type="ECO:0000313" key="2">
    <source>
        <dbReference type="Proteomes" id="UP001610432"/>
    </source>
</evidence>
<comment type="caution">
    <text evidence="1">The sequence shown here is derived from an EMBL/GenBank/DDBJ whole genome shotgun (WGS) entry which is preliminary data.</text>
</comment>
<dbReference type="RefSeq" id="XP_070884078.1">
    <property type="nucleotide sequence ID" value="XM_071025278.1"/>
</dbReference>
<evidence type="ECO:0008006" key="3">
    <source>
        <dbReference type="Google" id="ProtNLM"/>
    </source>
</evidence>
<dbReference type="Proteomes" id="UP001610432">
    <property type="component" value="Unassembled WGS sequence"/>
</dbReference>
<dbReference type="EMBL" id="JBFXLQ010000034">
    <property type="protein sequence ID" value="KAL2865099.1"/>
    <property type="molecule type" value="Genomic_DNA"/>
</dbReference>
<gene>
    <name evidence="1" type="ORF">BJX67DRAFT_187679</name>
</gene>
<dbReference type="GeneID" id="98140350"/>
<evidence type="ECO:0000313" key="1">
    <source>
        <dbReference type="EMBL" id="KAL2865099.1"/>
    </source>
</evidence>
<keyword evidence="2" id="KW-1185">Reference proteome</keyword>
<protein>
    <recommendedName>
        <fullName evidence="3">Major facilitator superfamily (MFS) profile domain-containing protein</fullName>
    </recommendedName>
</protein>
<proteinExistence type="predicted"/>
<sequence length="61" mass="6925">MKPLVSFAVLHAVPLSGIMLDQLGTRRVASLLTGILFLRGVYYGRAQRKVLGHWLPLRYKF</sequence>
<reference evidence="1 2" key="1">
    <citation type="submission" date="2024-07" db="EMBL/GenBank/DDBJ databases">
        <title>Section-level genome sequencing and comparative genomics of Aspergillus sections Usti and Cavernicolus.</title>
        <authorList>
            <consortium name="Lawrence Berkeley National Laboratory"/>
            <person name="Nybo J.L."/>
            <person name="Vesth T.C."/>
            <person name="Theobald S."/>
            <person name="Frisvad J.C."/>
            <person name="Larsen T.O."/>
            <person name="Kjaerboelling I."/>
            <person name="Rothschild-Mancinelli K."/>
            <person name="Lyhne E.K."/>
            <person name="Kogle M.E."/>
            <person name="Barry K."/>
            <person name="Clum A."/>
            <person name="Na H."/>
            <person name="Ledsgaard L."/>
            <person name="Lin J."/>
            <person name="Lipzen A."/>
            <person name="Kuo A."/>
            <person name="Riley R."/>
            <person name="Mondo S."/>
            <person name="Labutti K."/>
            <person name="Haridas S."/>
            <person name="Pangalinan J."/>
            <person name="Salamov A.A."/>
            <person name="Simmons B.A."/>
            <person name="Magnuson J.K."/>
            <person name="Chen J."/>
            <person name="Drula E."/>
            <person name="Henrissat B."/>
            <person name="Wiebenga A."/>
            <person name="Lubbers R.J."/>
            <person name="Gomes A.C."/>
            <person name="Macurrencykelacurrency M.R."/>
            <person name="Stajich J."/>
            <person name="Grigoriev I.V."/>
            <person name="Mortensen U.H."/>
            <person name="De Vries R.P."/>
            <person name="Baker S.E."/>
            <person name="Andersen M.R."/>
        </authorList>
    </citation>
    <scope>NUCLEOTIDE SEQUENCE [LARGE SCALE GENOMIC DNA]</scope>
    <source>
        <strain evidence="1 2">CBS 449.75</strain>
    </source>
</reference>
<accession>A0ABR4LKM3</accession>
<organism evidence="1 2">
    <name type="scientific">Aspergillus lucknowensis</name>
    <dbReference type="NCBI Taxonomy" id="176173"/>
    <lineage>
        <taxon>Eukaryota</taxon>
        <taxon>Fungi</taxon>
        <taxon>Dikarya</taxon>
        <taxon>Ascomycota</taxon>
        <taxon>Pezizomycotina</taxon>
        <taxon>Eurotiomycetes</taxon>
        <taxon>Eurotiomycetidae</taxon>
        <taxon>Eurotiales</taxon>
        <taxon>Aspergillaceae</taxon>
        <taxon>Aspergillus</taxon>
        <taxon>Aspergillus subgen. Nidulantes</taxon>
    </lineage>
</organism>
<name>A0ABR4LKM3_9EURO</name>